<evidence type="ECO:0000313" key="2">
    <source>
        <dbReference type="Proteomes" id="UP001482620"/>
    </source>
</evidence>
<evidence type="ECO:0000313" key="1">
    <source>
        <dbReference type="EMBL" id="MEQ2226776.1"/>
    </source>
</evidence>
<dbReference type="EMBL" id="JAHRIQ010016246">
    <property type="protein sequence ID" value="MEQ2226776.1"/>
    <property type="molecule type" value="Genomic_DNA"/>
</dbReference>
<gene>
    <name evidence="1" type="ORF">ILYODFUR_030835</name>
</gene>
<comment type="caution">
    <text evidence="1">The sequence shown here is derived from an EMBL/GenBank/DDBJ whole genome shotgun (WGS) entry which is preliminary data.</text>
</comment>
<protein>
    <submittedName>
        <fullName evidence="1">Uncharacterized protein</fullName>
    </submittedName>
</protein>
<dbReference type="Proteomes" id="UP001482620">
    <property type="component" value="Unassembled WGS sequence"/>
</dbReference>
<name>A0ABV0T407_9TELE</name>
<proteinExistence type="predicted"/>
<accession>A0ABV0T407</accession>
<reference evidence="1 2" key="1">
    <citation type="submission" date="2021-06" db="EMBL/GenBank/DDBJ databases">
        <authorList>
            <person name="Palmer J.M."/>
        </authorList>
    </citation>
    <scope>NUCLEOTIDE SEQUENCE [LARGE SCALE GENOMIC DNA]</scope>
    <source>
        <strain evidence="2">if_2019</strain>
        <tissue evidence="1">Muscle</tissue>
    </source>
</reference>
<organism evidence="1 2">
    <name type="scientific">Ilyodon furcidens</name>
    <name type="common">goldbreast splitfin</name>
    <dbReference type="NCBI Taxonomy" id="33524"/>
    <lineage>
        <taxon>Eukaryota</taxon>
        <taxon>Metazoa</taxon>
        <taxon>Chordata</taxon>
        <taxon>Craniata</taxon>
        <taxon>Vertebrata</taxon>
        <taxon>Euteleostomi</taxon>
        <taxon>Actinopterygii</taxon>
        <taxon>Neopterygii</taxon>
        <taxon>Teleostei</taxon>
        <taxon>Neoteleostei</taxon>
        <taxon>Acanthomorphata</taxon>
        <taxon>Ovalentaria</taxon>
        <taxon>Atherinomorphae</taxon>
        <taxon>Cyprinodontiformes</taxon>
        <taxon>Goodeidae</taxon>
        <taxon>Ilyodon</taxon>
    </lineage>
</organism>
<sequence>MVAASCRREGRLFLDQGVAGRERLRKALSVRVCKEYCSLERSFLLTYIHTCMDLCSSGSPEQRCIPCVCIPVYYPPITLFLPSPILFQQSVSLVTSSLPELTWCANVSTFRFICQSPELRPAPCVYLSLHKAVPSAVHFFNTLLF</sequence>
<keyword evidence="2" id="KW-1185">Reference proteome</keyword>